<protein>
    <recommendedName>
        <fullName evidence="3">Mediator of RNA polymerase II transcription subunit 11</fullName>
    </recommendedName>
</protein>
<sequence>MSLLTSNHQNVINEIMKIGVLEARAISIESALSKMPQRSSQGDVTMRSQFATFARSIKRDMDTMRAEVKFARASQSYSVHFEAETCQREQICHVMFEADSEGAADE</sequence>
<evidence type="ECO:0000313" key="1">
    <source>
        <dbReference type="EMBL" id="CAK0852815.1"/>
    </source>
</evidence>
<evidence type="ECO:0008006" key="3">
    <source>
        <dbReference type="Google" id="ProtNLM"/>
    </source>
</evidence>
<name>A0ABN9U213_9DINO</name>
<proteinExistence type="predicted"/>
<reference evidence="1" key="1">
    <citation type="submission" date="2023-10" db="EMBL/GenBank/DDBJ databases">
        <authorList>
            <person name="Chen Y."/>
            <person name="Shah S."/>
            <person name="Dougan E. K."/>
            <person name="Thang M."/>
            <person name="Chan C."/>
        </authorList>
    </citation>
    <scope>NUCLEOTIDE SEQUENCE [LARGE SCALE GENOMIC DNA]</scope>
</reference>
<dbReference type="Proteomes" id="UP001189429">
    <property type="component" value="Unassembled WGS sequence"/>
</dbReference>
<dbReference type="EMBL" id="CAUYUJ010015345">
    <property type="protein sequence ID" value="CAK0852815.1"/>
    <property type="molecule type" value="Genomic_DNA"/>
</dbReference>
<accession>A0ABN9U213</accession>
<gene>
    <name evidence="1" type="ORF">PCOR1329_LOCUS44481</name>
</gene>
<comment type="caution">
    <text evidence="1">The sequence shown here is derived from an EMBL/GenBank/DDBJ whole genome shotgun (WGS) entry which is preliminary data.</text>
</comment>
<organism evidence="1 2">
    <name type="scientific">Prorocentrum cordatum</name>
    <dbReference type="NCBI Taxonomy" id="2364126"/>
    <lineage>
        <taxon>Eukaryota</taxon>
        <taxon>Sar</taxon>
        <taxon>Alveolata</taxon>
        <taxon>Dinophyceae</taxon>
        <taxon>Prorocentrales</taxon>
        <taxon>Prorocentraceae</taxon>
        <taxon>Prorocentrum</taxon>
    </lineage>
</organism>
<evidence type="ECO:0000313" key="2">
    <source>
        <dbReference type="Proteomes" id="UP001189429"/>
    </source>
</evidence>
<keyword evidence="2" id="KW-1185">Reference proteome</keyword>